<feature type="binding site" evidence="2">
    <location>
        <position position="155"/>
    </location>
    <ligand>
        <name>acetyl-CoA</name>
        <dbReference type="ChEBI" id="CHEBI:57288"/>
    </ligand>
</feature>
<dbReference type="CDD" id="cd03360">
    <property type="entry name" value="LbH_AT_putative"/>
    <property type="match status" value="1"/>
</dbReference>
<comment type="similarity">
    <text evidence="1">Belongs to the transferase hexapeptide repeat family.</text>
</comment>
<protein>
    <submittedName>
        <fullName evidence="4">Acetyltransferase</fullName>
    </submittedName>
</protein>
<dbReference type="KEGG" id="thig:FE785_07455"/>
<dbReference type="Proteomes" id="UP000304864">
    <property type="component" value="Chromosome"/>
</dbReference>
<dbReference type="Pfam" id="PF17836">
    <property type="entry name" value="PglD_N"/>
    <property type="match status" value="1"/>
</dbReference>
<keyword evidence="4" id="KW-0808">Transferase</keyword>
<evidence type="ECO:0000256" key="1">
    <source>
        <dbReference type="ARBA" id="ARBA00007274"/>
    </source>
</evidence>
<dbReference type="Gene3D" id="3.40.50.20">
    <property type="match status" value="1"/>
</dbReference>
<organism evidence="4 5">
    <name type="scientific">Thiomicrorhabdus sediminis</name>
    <dbReference type="NCBI Taxonomy" id="2580412"/>
    <lineage>
        <taxon>Bacteria</taxon>
        <taxon>Pseudomonadati</taxon>
        <taxon>Pseudomonadota</taxon>
        <taxon>Gammaproteobacteria</taxon>
        <taxon>Thiotrichales</taxon>
        <taxon>Piscirickettsiaceae</taxon>
        <taxon>Thiomicrorhabdus</taxon>
    </lineage>
</organism>
<name>A0A4P9K657_9GAMM</name>
<proteinExistence type="inferred from homology"/>
<dbReference type="SUPFAM" id="SSF51161">
    <property type="entry name" value="Trimeric LpxA-like enzymes"/>
    <property type="match status" value="1"/>
</dbReference>
<evidence type="ECO:0000256" key="2">
    <source>
        <dbReference type="PIRSR" id="PIRSR620019-2"/>
    </source>
</evidence>
<dbReference type="InterPro" id="IPR020019">
    <property type="entry name" value="AcTrfase_PglD-like"/>
</dbReference>
<gene>
    <name evidence="4" type="ORF">FE785_07455</name>
</gene>
<dbReference type="AlphaFoldDB" id="A0A4P9K657"/>
<sequence>MSVHIDSKIPLLLIGGGGHCESVIDVIKKNNHFHIVGIVESDDSNIAEVNGIPVIGRDKDLPALIKTTRNCVVTIGQVGLDSVRQNLFAKVKSLGGILPVISSPLAHIAESACIGEGTVIMHHALVNSGAVIGRNCIVNSKALVEHHTKIGDFCHIATAAVINGDCDIGNNCFIGSSATIKQGVAISSETVIGAASYVHQSTQESGTYFGSPAMLRGNA</sequence>
<evidence type="ECO:0000259" key="3">
    <source>
        <dbReference type="Pfam" id="PF17836"/>
    </source>
</evidence>
<keyword evidence="5" id="KW-1185">Reference proteome</keyword>
<dbReference type="GO" id="GO:0016740">
    <property type="term" value="F:transferase activity"/>
    <property type="evidence" value="ECO:0007669"/>
    <property type="project" value="UniProtKB-KW"/>
</dbReference>
<dbReference type="InterPro" id="IPR011004">
    <property type="entry name" value="Trimer_LpxA-like_sf"/>
</dbReference>
<dbReference type="RefSeq" id="WP_138565153.1">
    <property type="nucleotide sequence ID" value="NZ_CP040602.1"/>
</dbReference>
<dbReference type="InterPro" id="IPR001451">
    <property type="entry name" value="Hexapep"/>
</dbReference>
<feature type="binding site" evidence="2">
    <location>
        <position position="76"/>
    </location>
    <ligand>
        <name>substrate</name>
    </ligand>
</feature>
<dbReference type="PANTHER" id="PTHR43300">
    <property type="entry name" value="ACETYLTRANSFERASE"/>
    <property type="match status" value="1"/>
</dbReference>
<dbReference type="Gene3D" id="2.160.10.10">
    <property type="entry name" value="Hexapeptide repeat proteins"/>
    <property type="match status" value="1"/>
</dbReference>
<feature type="domain" description="PglD N-terminal" evidence="3">
    <location>
        <begin position="11"/>
        <end position="90"/>
    </location>
</feature>
<dbReference type="NCBIfam" id="TIGR03570">
    <property type="entry name" value="NeuD_NnaD"/>
    <property type="match status" value="1"/>
</dbReference>
<dbReference type="OrthoDB" id="9794407at2"/>
<dbReference type="InterPro" id="IPR050179">
    <property type="entry name" value="Trans_hexapeptide_repeat"/>
</dbReference>
<dbReference type="PANTHER" id="PTHR43300:SF7">
    <property type="entry name" value="UDP-N-ACETYLBACILLOSAMINE N-ACETYLTRANSFERASE"/>
    <property type="match status" value="1"/>
</dbReference>
<evidence type="ECO:0000313" key="4">
    <source>
        <dbReference type="EMBL" id="QCU90479.1"/>
    </source>
</evidence>
<dbReference type="Pfam" id="PF00132">
    <property type="entry name" value="Hexapep"/>
    <property type="match status" value="1"/>
</dbReference>
<evidence type="ECO:0000313" key="5">
    <source>
        <dbReference type="Proteomes" id="UP000304864"/>
    </source>
</evidence>
<reference evidence="4 5" key="1">
    <citation type="submission" date="2019-05" db="EMBL/GenBank/DDBJ databases">
        <title>Thiomicrorhabdus sediminis sp. nov, a novel sulfur-oxidizing bacterium isolated from coastal sediment.</title>
        <authorList>
            <person name="Liu X."/>
        </authorList>
    </citation>
    <scope>NUCLEOTIDE SEQUENCE [LARGE SCALE GENOMIC DNA]</scope>
    <source>
        <strain evidence="4 5">G1</strain>
    </source>
</reference>
<accession>A0A4P9K657</accession>
<dbReference type="EMBL" id="CP040602">
    <property type="protein sequence ID" value="QCU90479.1"/>
    <property type="molecule type" value="Genomic_DNA"/>
</dbReference>
<dbReference type="InterPro" id="IPR041561">
    <property type="entry name" value="PglD_N"/>
</dbReference>